<dbReference type="InterPro" id="IPR018247">
    <property type="entry name" value="EF_Hand_1_Ca_BS"/>
</dbReference>
<protein>
    <recommendedName>
        <fullName evidence="4">Phorbol-ester/DAG-type domain-containing protein</fullName>
    </recommendedName>
</protein>
<keyword evidence="2" id="KW-0175">Coiled coil</keyword>
<evidence type="ECO:0000256" key="1">
    <source>
        <dbReference type="ARBA" id="ARBA00022837"/>
    </source>
</evidence>
<organism evidence="5 6">
    <name type="scientific">Lottia gigantea</name>
    <name type="common">Giant owl limpet</name>
    <dbReference type="NCBI Taxonomy" id="225164"/>
    <lineage>
        <taxon>Eukaryota</taxon>
        <taxon>Metazoa</taxon>
        <taxon>Spiralia</taxon>
        <taxon>Lophotrochozoa</taxon>
        <taxon>Mollusca</taxon>
        <taxon>Gastropoda</taxon>
        <taxon>Patellogastropoda</taxon>
        <taxon>Lottioidea</taxon>
        <taxon>Lottiidae</taxon>
        <taxon>Lottia</taxon>
    </lineage>
</organism>
<dbReference type="Gene3D" id="1.10.238.10">
    <property type="entry name" value="EF-hand"/>
    <property type="match status" value="1"/>
</dbReference>
<dbReference type="InterPro" id="IPR013083">
    <property type="entry name" value="Znf_RING/FYVE/PHD"/>
</dbReference>
<keyword evidence="1" id="KW-0106">Calcium</keyword>
<dbReference type="CTD" id="20235678"/>
<dbReference type="Proteomes" id="UP000030746">
    <property type="component" value="Unassembled WGS sequence"/>
</dbReference>
<dbReference type="InterPro" id="IPR031946">
    <property type="entry name" value="KIAA1045_Zf_RING"/>
</dbReference>
<evidence type="ECO:0000256" key="2">
    <source>
        <dbReference type="SAM" id="Coils"/>
    </source>
</evidence>
<dbReference type="EMBL" id="KB199650">
    <property type="protein sequence ID" value="ESP05592.1"/>
    <property type="molecule type" value="Genomic_DNA"/>
</dbReference>
<dbReference type="InterPro" id="IPR002219">
    <property type="entry name" value="PKC_DAG/PE"/>
</dbReference>
<dbReference type="AlphaFoldDB" id="V4BI40"/>
<dbReference type="InterPro" id="IPR011992">
    <property type="entry name" value="EF-hand-dom_pair"/>
</dbReference>
<dbReference type="SUPFAM" id="SSF57903">
    <property type="entry name" value="FYVE/PHD zinc finger"/>
    <property type="match status" value="1"/>
</dbReference>
<dbReference type="KEGG" id="lgi:LOTGIDRAFT_152449"/>
<dbReference type="PROSITE" id="PS50081">
    <property type="entry name" value="ZF_DAG_PE_2"/>
    <property type="match status" value="1"/>
</dbReference>
<dbReference type="InterPro" id="IPR011011">
    <property type="entry name" value="Znf_FYVE_PHD"/>
</dbReference>
<dbReference type="GeneID" id="20235678"/>
<gene>
    <name evidence="5" type="ORF">LOTGIDRAFT_152449</name>
</gene>
<name>V4BI40_LOTGI</name>
<feature type="domain" description="Phorbol-ester/DAG-type" evidence="4">
    <location>
        <begin position="98"/>
        <end position="145"/>
    </location>
</feature>
<evidence type="ECO:0000313" key="6">
    <source>
        <dbReference type="Proteomes" id="UP000030746"/>
    </source>
</evidence>
<accession>V4BI40</accession>
<dbReference type="OMA" id="MEHETIN"/>
<dbReference type="Gene3D" id="3.30.40.10">
    <property type="entry name" value="Zinc/RING finger domain, C3HC4 (zinc finger)"/>
    <property type="match status" value="1"/>
</dbReference>
<keyword evidence="6" id="KW-1185">Reference proteome</keyword>
<reference evidence="5 6" key="1">
    <citation type="journal article" date="2013" name="Nature">
        <title>Insights into bilaterian evolution from three spiralian genomes.</title>
        <authorList>
            <person name="Simakov O."/>
            <person name="Marletaz F."/>
            <person name="Cho S.J."/>
            <person name="Edsinger-Gonzales E."/>
            <person name="Havlak P."/>
            <person name="Hellsten U."/>
            <person name="Kuo D.H."/>
            <person name="Larsson T."/>
            <person name="Lv J."/>
            <person name="Arendt D."/>
            <person name="Savage R."/>
            <person name="Osoegawa K."/>
            <person name="de Jong P."/>
            <person name="Grimwood J."/>
            <person name="Chapman J.A."/>
            <person name="Shapiro H."/>
            <person name="Aerts A."/>
            <person name="Otillar R.P."/>
            <person name="Terry A.Y."/>
            <person name="Boore J.L."/>
            <person name="Grigoriev I.V."/>
            <person name="Lindberg D.R."/>
            <person name="Seaver E.C."/>
            <person name="Weisblat D.A."/>
            <person name="Putnam N.H."/>
            <person name="Rokhsar D.S."/>
        </authorList>
    </citation>
    <scope>NUCLEOTIDE SEQUENCE [LARGE SCALE GENOMIC DNA]</scope>
</reference>
<feature type="coiled-coil region" evidence="2">
    <location>
        <begin position="47"/>
        <end position="74"/>
    </location>
</feature>
<dbReference type="OrthoDB" id="9978298at2759"/>
<feature type="region of interest" description="Disordered" evidence="3">
    <location>
        <begin position="1"/>
        <end position="21"/>
    </location>
</feature>
<evidence type="ECO:0000313" key="5">
    <source>
        <dbReference type="EMBL" id="ESP05592.1"/>
    </source>
</evidence>
<feature type="compositionally biased region" description="Polar residues" evidence="3">
    <location>
        <begin position="1"/>
        <end position="14"/>
    </location>
</feature>
<dbReference type="RefSeq" id="XP_009044137.1">
    <property type="nucleotide sequence ID" value="XM_009045889.1"/>
</dbReference>
<dbReference type="HOGENOM" id="CLU_984315_0_0_1"/>
<dbReference type="Pfam" id="PF16744">
    <property type="entry name" value="zf-RING_15"/>
    <property type="match status" value="1"/>
</dbReference>
<evidence type="ECO:0000259" key="4">
    <source>
        <dbReference type="PROSITE" id="PS50081"/>
    </source>
</evidence>
<dbReference type="PROSITE" id="PS00018">
    <property type="entry name" value="EF_HAND_1"/>
    <property type="match status" value="1"/>
</dbReference>
<proteinExistence type="predicted"/>
<sequence length="345" mass="40663">MGSGASTSDPQNGRTDNETKRITLQAKVKAVGMLSKFSKWRQRENDRIELRKQFDQLKKEKKEMYEEIDKIYSEDDDAVRFRRKSTQVPDFGRVTRNSDKPFWAAFESDTKCFLCNQPIEFELGYPCRVCTRIFHKQCLNKSGECRVIDKELCARAKTNTGWSCYICGNLGLLLTDEEMEDLGTKFERFDRNQDSVISLSEYVLSRATEHSDREWKQPDDFDMQRYKLDFRLADIDSNGSLDWWEFINHEAQKILMMRPKDELVELLTEKEVLKAKSLFRTFDKDNKGFITEMGAKTAYRNWYQQIDTNTTGCIFWPQFLDEQALYLLTSRPNQADIFRKSKKLE</sequence>
<dbReference type="SUPFAM" id="SSF47473">
    <property type="entry name" value="EF-hand"/>
    <property type="match status" value="1"/>
</dbReference>
<evidence type="ECO:0000256" key="3">
    <source>
        <dbReference type="SAM" id="MobiDB-lite"/>
    </source>
</evidence>